<accession>A0ABR7QAU0</accession>
<evidence type="ECO:0008006" key="3">
    <source>
        <dbReference type="Google" id="ProtNLM"/>
    </source>
</evidence>
<evidence type="ECO:0000313" key="1">
    <source>
        <dbReference type="EMBL" id="MBC8755647.1"/>
    </source>
</evidence>
<dbReference type="Proteomes" id="UP000619238">
    <property type="component" value="Unassembled WGS sequence"/>
</dbReference>
<sequence length="82" mass="8826">MRENKRKLQFKKIKIANMNSLRGGGETDTVAVYTDTCSTNPGCPILTSDIQNPCSDACNNPTERPQYGNSGGKGECLGPCTQ</sequence>
<dbReference type="EMBL" id="JACGWS010000007">
    <property type="protein sequence ID" value="MBC8755647.1"/>
    <property type="molecule type" value="Genomic_DNA"/>
</dbReference>
<organism evidence="1 2">
    <name type="scientific">Kordia aestuariivivens</name>
    <dbReference type="NCBI Taxonomy" id="2759037"/>
    <lineage>
        <taxon>Bacteria</taxon>
        <taxon>Pseudomonadati</taxon>
        <taxon>Bacteroidota</taxon>
        <taxon>Flavobacteriia</taxon>
        <taxon>Flavobacteriales</taxon>
        <taxon>Flavobacteriaceae</taxon>
        <taxon>Kordia</taxon>
    </lineage>
</organism>
<protein>
    <recommendedName>
        <fullName evidence="3">Bacteriocin</fullName>
    </recommendedName>
</protein>
<name>A0ABR7QAU0_9FLAO</name>
<keyword evidence="2" id="KW-1185">Reference proteome</keyword>
<proteinExistence type="predicted"/>
<reference evidence="1 2" key="1">
    <citation type="submission" date="2020-07" db="EMBL/GenBank/DDBJ databases">
        <title>Description of Kordia aestuariivivens sp. nov., isolated from a tidal flat.</title>
        <authorList>
            <person name="Park S."/>
            <person name="Yoon J.-H."/>
        </authorList>
    </citation>
    <scope>NUCLEOTIDE SEQUENCE [LARGE SCALE GENOMIC DNA]</scope>
    <source>
        <strain evidence="1 2">YSTF-M3</strain>
    </source>
</reference>
<comment type="caution">
    <text evidence="1">The sequence shown here is derived from an EMBL/GenBank/DDBJ whole genome shotgun (WGS) entry which is preliminary data.</text>
</comment>
<evidence type="ECO:0000313" key="2">
    <source>
        <dbReference type="Proteomes" id="UP000619238"/>
    </source>
</evidence>
<dbReference type="RefSeq" id="WP_187562691.1">
    <property type="nucleotide sequence ID" value="NZ_JACGWS010000007.1"/>
</dbReference>
<gene>
    <name evidence="1" type="ORF">H2O64_13295</name>
</gene>